<evidence type="ECO:0000313" key="1">
    <source>
        <dbReference type="EMBL" id="MFM9326989.1"/>
    </source>
</evidence>
<proteinExistence type="predicted"/>
<gene>
    <name evidence="1" type="ORF">ACI1P1_01635</name>
</gene>
<organism evidence="1 2">
    <name type="scientific">Paenibacillus mesotrionivorans</name>
    <dbReference type="NCBI Taxonomy" id="3160968"/>
    <lineage>
        <taxon>Bacteria</taxon>
        <taxon>Bacillati</taxon>
        <taxon>Bacillota</taxon>
        <taxon>Bacilli</taxon>
        <taxon>Bacillales</taxon>
        <taxon>Paenibacillaceae</taxon>
        <taxon>Paenibacillus</taxon>
    </lineage>
</organism>
<name>A0ACC7NQP8_9BACL</name>
<keyword evidence="2" id="KW-1185">Reference proteome</keyword>
<reference evidence="1" key="1">
    <citation type="submission" date="2024-12" db="EMBL/GenBank/DDBJ databases">
        <authorList>
            <person name="Wu N."/>
        </authorList>
    </citation>
    <scope>NUCLEOTIDE SEQUENCE</scope>
    <source>
        <strain evidence="1">P15</strain>
    </source>
</reference>
<evidence type="ECO:0000313" key="2">
    <source>
        <dbReference type="Proteomes" id="UP001631969"/>
    </source>
</evidence>
<accession>A0ACC7NQP8</accession>
<dbReference type="Proteomes" id="UP001631969">
    <property type="component" value="Unassembled WGS sequence"/>
</dbReference>
<dbReference type="EMBL" id="JBJURJ010000001">
    <property type="protein sequence ID" value="MFM9326989.1"/>
    <property type="molecule type" value="Genomic_DNA"/>
</dbReference>
<sequence length="306" mass="34536">MDKRLTRSDFVFILVFIFMLVFALGAFFFGMKIGTDRTEAKYYDLVKLRKDSGDQTAYNQSYLVSFYHTVYLPFREFNLKWSESMEQIESQTGGTDASSLLKSLSKLAEDKYQNTLTQTVPDTSPLLVEAQEEYLKSLKLFSKAADNMQGSANQVAPTVLMGNISKDASFTEAMNYALSAQKKYFDSIVKWHQLMDSSAKGTEALNGELAFNDWSQLDLNLKNAYLAGLLIQSRTFGSYTPQDVTLRVDDMIRTGQAKKLNLTTVPQVVELLVNTQAVRPGDFVQGKTKYYGGEMLPQLPFFSKIE</sequence>
<protein>
    <submittedName>
        <fullName evidence="1">Uncharacterized protein</fullName>
    </submittedName>
</protein>
<comment type="caution">
    <text evidence="1">The sequence shown here is derived from an EMBL/GenBank/DDBJ whole genome shotgun (WGS) entry which is preliminary data.</text>
</comment>